<dbReference type="PROSITE" id="PS01124">
    <property type="entry name" value="HTH_ARAC_FAMILY_2"/>
    <property type="match status" value="1"/>
</dbReference>
<dbReference type="InterPro" id="IPR018062">
    <property type="entry name" value="HTH_AraC-typ_CS"/>
</dbReference>
<evidence type="ECO:0000313" key="11">
    <source>
        <dbReference type="EMBL" id="MBP1991458.1"/>
    </source>
</evidence>
<dbReference type="Gene3D" id="3.40.50.1980">
    <property type="entry name" value="Nitrogenase molybdenum iron protein domain"/>
    <property type="match status" value="2"/>
</dbReference>
<evidence type="ECO:0000313" key="12">
    <source>
        <dbReference type="Proteomes" id="UP001519287"/>
    </source>
</evidence>
<dbReference type="SUPFAM" id="SSF53807">
    <property type="entry name" value="Helical backbone' metal receptor"/>
    <property type="match status" value="1"/>
</dbReference>
<dbReference type="PROSITE" id="PS50983">
    <property type="entry name" value="FE_B12_PBP"/>
    <property type="match status" value="1"/>
</dbReference>
<comment type="similarity">
    <text evidence="2">Belongs to the bacterial solute-binding protein 8 family.</text>
</comment>
<dbReference type="Pfam" id="PF01497">
    <property type="entry name" value="Peripla_BP_2"/>
    <property type="match status" value="1"/>
</dbReference>
<keyword evidence="6" id="KW-0238">DNA-binding</keyword>
<dbReference type="Gene3D" id="1.10.10.60">
    <property type="entry name" value="Homeodomain-like"/>
    <property type="match status" value="2"/>
</dbReference>
<dbReference type="InterPro" id="IPR018060">
    <property type="entry name" value="HTH_AraC"/>
</dbReference>
<feature type="compositionally biased region" description="Polar residues" evidence="8">
    <location>
        <begin position="361"/>
        <end position="393"/>
    </location>
</feature>
<dbReference type="SUPFAM" id="SSF46689">
    <property type="entry name" value="Homeodomain-like"/>
    <property type="match status" value="2"/>
</dbReference>
<dbReference type="Proteomes" id="UP001519287">
    <property type="component" value="Unassembled WGS sequence"/>
</dbReference>
<dbReference type="InterPro" id="IPR009057">
    <property type="entry name" value="Homeodomain-like_sf"/>
</dbReference>
<reference evidence="11 12" key="1">
    <citation type="submission" date="2021-03" db="EMBL/GenBank/DDBJ databases">
        <title>Genomic Encyclopedia of Type Strains, Phase IV (KMG-IV): sequencing the most valuable type-strain genomes for metagenomic binning, comparative biology and taxonomic classification.</title>
        <authorList>
            <person name="Goeker M."/>
        </authorList>
    </citation>
    <scope>NUCLEOTIDE SEQUENCE [LARGE SCALE GENOMIC DNA]</scope>
    <source>
        <strain evidence="11 12">DSM 26048</strain>
    </source>
</reference>
<dbReference type="Pfam" id="PF12833">
    <property type="entry name" value="HTH_18"/>
    <property type="match status" value="1"/>
</dbReference>
<evidence type="ECO:0000256" key="4">
    <source>
        <dbReference type="ARBA" id="ARBA00022729"/>
    </source>
</evidence>
<comment type="subcellular location">
    <subcellularLocation>
        <location evidence="1">Cell envelope</location>
    </subcellularLocation>
</comment>
<keyword evidence="12" id="KW-1185">Reference proteome</keyword>
<evidence type="ECO:0000256" key="1">
    <source>
        <dbReference type="ARBA" id="ARBA00004196"/>
    </source>
</evidence>
<evidence type="ECO:0000256" key="6">
    <source>
        <dbReference type="ARBA" id="ARBA00023125"/>
    </source>
</evidence>
<name>A0ABS4IV54_9BACL</name>
<evidence type="ECO:0000259" key="9">
    <source>
        <dbReference type="PROSITE" id="PS01124"/>
    </source>
</evidence>
<dbReference type="EMBL" id="JAGGLB010000009">
    <property type="protein sequence ID" value="MBP1991458.1"/>
    <property type="molecule type" value="Genomic_DNA"/>
</dbReference>
<keyword evidence="4" id="KW-0732">Signal</keyword>
<feature type="domain" description="Fe/B12 periplasmic-binding" evidence="10">
    <location>
        <begin position="411"/>
        <end position="665"/>
    </location>
</feature>
<dbReference type="PROSITE" id="PS00041">
    <property type="entry name" value="HTH_ARAC_FAMILY_1"/>
    <property type="match status" value="1"/>
</dbReference>
<evidence type="ECO:0000259" key="10">
    <source>
        <dbReference type="PROSITE" id="PS50983"/>
    </source>
</evidence>
<feature type="region of interest" description="Disordered" evidence="8">
    <location>
        <begin position="353"/>
        <end position="393"/>
    </location>
</feature>
<keyword evidence="5" id="KW-0805">Transcription regulation</keyword>
<dbReference type="InterPro" id="IPR051313">
    <property type="entry name" value="Bact_iron-sidero_bind"/>
</dbReference>
<evidence type="ECO:0000256" key="2">
    <source>
        <dbReference type="ARBA" id="ARBA00008814"/>
    </source>
</evidence>
<dbReference type="RefSeq" id="WP_209972220.1">
    <property type="nucleotide sequence ID" value="NZ_JAGGLB010000009.1"/>
</dbReference>
<feature type="domain" description="HTH araC/xylS-type" evidence="9">
    <location>
        <begin position="177"/>
        <end position="275"/>
    </location>
</feature>
<evidence type="ECO:0000256" key="8">
    <source>
        <dbReference type="SAM" id="MobiDB-lite"/>
    </source>
</evidence>
<evidence type="ECO:0000256" key="7">
    <source>
        <dbReference type="ARBA" id="ARBA00023163"/>
    </source>
</evidence>
<organism evidence="11 12">
    <name type="scientific">Paenibacillus eucommiae</name>
    <dbReference type="NCBI Taxonomy" id="1355755"/>
    <lineage>
        <taxon>Bacteria</taxon>
        <taxon>Bacillati</taxon>
        <taxon>Bacillota</taxon>
        <taxon>Bacilli</taxon>
        <taxon>Bacillales</taxon>
        <taxon>Paenibacillaceae</taxon>
        <taxon>Paenibacillus</taxon>
    </lineage>
</organism>
<gene>
    <name evidence="11" type="ORF">J2Z66_003065</name>
</gene>
<sequence length="666" mass="74437">MRLSEQLILWNQASIKLMDIRHITMKLGEEFLSYRLPASGFLFAVRGGAYVQLDGVKHQANRFHILHGGKGCCLDICPIEESFEYYMIYYKAMIPLPVRQEIIAMMERNNPFHMQHGFIPDHPASLLHKVQLMHREWEEQGPLERFHVKALFYQFVFELLWQIHSHHIPTIQTDLVAQAIRYMQEHYAQPITLDLLAEVLDSSPRHLTRLFKRQTGSSPIDYVIQIRMDKAKEMLLASDATLQEIAEGIGYPDSYYFAKMFKKFVGIAPIRYRSDNTKPKKQNASPYMPSSVARYDIVQKNARRYIGNGHDNHYQLDERGNLPMYRNNKLSLGITLLLCLTLLLSACSTGTAGNASNGGTQPTSQTTAAANASDTSGNTSTNQPAEGAAQPQTKTISTVKGDVEVPVNPQRVVVLYLVGDVLALGVKPIGSSSAYEGAAFEKEMDGTSDLGTWFEPSPEAVLALDPDVIIVPSEETYQMLKQIAPTVYIPYEKMSVDERLKQIGEVIGKEGESQVLLDNFYAKVEQAKKKLKEAGILDKTVTIMEGGKGSMGVVASKNYGRGSQVIYEYLGMKAPKIINEEVQTSDSGNGHDVSFELLADYAGDYVFRSSYEGMVDLSDNAIWNSIPAVKEGRLIEIGFGLSYYSDIYSLDKQLDFIVDSLLATVK</sequence>
<keyword evidence="3" id="KW-0813">Transport</keyword>
<evidence type="ECO:0000256" key="5">
    <source>
        <dbReference type="ARBA" id="ARBA00023015"/>
    </source>
</evidence>
<dbReference type="PANTHER" id="PTHR30532:SF29">
    <property type="entry name" value="FE(3+) DICITRATE-BINDING PERIPLASMIC PROTEIN"/>
    <property type="match status" value="1"/>
</dbReference>
<evidence type="ECO:0000256" key="3">
    <source>
        <dbReference type="ARBA" id="ARBA00022448"/>
    </source>
</evidence>
<protein>
    <submittedName>
        <fullName evidence="11">Iron complex transport system substrate-binding protein</fullName>
    </submittedName>
</protein>
<dbReference type="PANTHER" id="PTHR30532">
    <property type="entry name" value="IRON III DICITRATE-BINDING PERIPLASMIC PROTEIN"/>
    <property type="match status" value="1"/>
</dbReference>
<dbReference type="SMART" id="SM00342">
    <property type="entry name" value="HTH_ARAC"/>
    <property type="match status" value="1"/>
</dbReference>
<comment type="caution">
    <text evidence="11">The sequence shown here is derived from an EMBL/GenBank/DDBJ whole genome shotgun (WGS) entry which is preliminary data.</text>
</comment>
<accession>A0ABS4IV54</accession>
<dbReference type="InterPro" id="IPR002491">
    <property type="entry name" value="ABC_transptr_periplasmic_BD"/>
</dbReference>
<proteinExistence type="inferred from homology"/>
<keyword evidence="7" id="KW-0804">Transcription</keyword>